<dbReference type="Proteomes" id="UP001326715">
    <property type="component" value="Chromosome"/>
</dbReference>
<evidence type="ECO:0000313" key="3">
    <source>
        <dbReference type="EMBL" id="WQG91982.1"/>
    </source>
</evidence>
<name>A0A1K1RSH9_9BACT</name>
<gene>
    <name evidence="2" type="ORF">SAMN05661012_04183</name>
    <name evidence="3" type="ORF">SR876_10735</name>
</gene>
<evidence type="ECO:0000259" key="1">
    <source>
        <dbReference type="Pfam" id="PF12902"/>
    </source>
</evidence>
<accession>A0A1K1RSH9</accession>
<sequence>MNINPKRDHFILPILEWVKTNTKPKDSASKAMFTSSGKPISHCDHLKDAKPFKVPSQFNGKDYITMLLQIDAEIEQGLMLQYLYSAYSIGGPNISAKHQEKVHTWQNIILGIAKEEMGHFISVQNVLKVIGAPLNFGRESYPWDSPFYPFPFTLEKFSLGSLAKYVYAEAPCDWLEGDDPLAAEIRESVDATVSDPHTVGALFIVLLQLINDPKVISDETFQAGTFNFQAKFDEWGRGYTGGNRGSDGKGIYTRSPDVLVAPLLSRDDAYNALSEIAEQGEGLDTKENAIPSHFERFLHIYKEYKAILEETNGTFDPSRNVATNPHVGSETHIAAETPSDSAATGEETDEITDPQAILWANLCDIRYRLLLNFLNHSFLLDNGFNNSGNSSPRGMIINSAFGEMYNLRSLASILVQTPVAKNSKKMAGPPFTLPYTFDLPFGEHNRWRLHKDLLEGSNNIIKQLKGFKDQPHIQYLNGLQEADQKLLRAIVDLTAGNLV</sequence>
<dbReference type="STRING" id="1004.SAMN05661012_04183"/>
<dbReference type="InterPro" id="IPR012347">
    <property type="entry name" value="Ferritin-like"/>
</dbReference>
<reference evidence="2 4" key="1">
    <citation type="submission" date="2016-11" db="EMBL/GenBank/DDBJ databases">
        <authorList>
            <person name="Jaros S."/>
            <person name="Januszkiewicz K."/>
            <person name="Wedrychowicz H."/>
        </authorList>
    </citation>
    <scope>NUCLEOTIDE SEQUENCE [LARGE SCALE GENOMIC DNA]</scope>
    <source>
        <strain evidence="2 4">DSM 784</strain>
    </source>
</reference>
<proteinExistence type="predicted"/>
<evidence type="ECO:0000313" key="2">
    <source>
        <dbReference type="EMBL" id="SFW75046.1"/>
    </source>
</evidence>
<protein>
    <submittedName>
        <fullName evidence="2 3">Ferritin-like</fullName>
    </submittedName>
</protein>
<dbReference type="EMBL" id="FPIZ01000014">
    <property type="protein sequence ID" value="SFW75046.1"/>
    <property type="molecule type" value="Genomic_DNA"/>
</dbReference>
<reference evidence="3 5" key="2">
    <citation type="submission" date="2023-11" db="EMBL/GenBank/DDBJ databases">
        <title>MicrobeMod: A computational toolkit for identifying prokaryotic methylation and restriction-modification with nanopore sequencing.</title>
        <authorList>
            <person name="Crits-Christoph A."/>
            <person name="Kang S.C."/>
            <person name="Lee H."/>
            <person name="Ostrov N."/>
        </authorList>
    </citation>
    <scope>NUCLEOTIDE SEQUENCE [LARGE SCALE GENOMIC DNA]</scope>
    <source>
        <strain evidence="3 5">ATCC 23090</strain>
    </source>
</reference>
<dbReference type="OrthoDB" id="726375at2"/>
<evidence type="ECO:0000313" key="4">
    <source>
        <dbReference type="Proteomes" id="UP000183788"/>
    </source>
</evidence>
<dbReference type="EMBL" id="CP140154">
    <property type="protein sequence ID" value="WQG91982.1"/>
    <property type="molecule type" value="Genomic_DNA"/>
</dbReference>
<feature type="domain" description="Iminophenyl-pyruvate dimer synthase" evidence="1">
    <location>
        <begin position="69"/>
        <end position="301"/>
    </location>
</feature>
<dbReference type="InterPro" id="IPR026820">
    <property type="entry name" value="VioB/RebD_dom"/>
</dbReference>
<dbReference type="AlphaFoldDB" id="A0A1K1RSH9"/>
<organism evidence="2 4">
    <name type="scientific">Chitinophaga sancti</name>
    <dbReference type="NCBI Taxonomy" id="1004"/>
    <lineage>
        <taxon>Bacteria</taxon>
        <taxon>Pseudomonadati</taxon>
        <taxon>Bacteroidota</taxon>
        <taxon>Chitinophagia</taxon>
        <taxon>Chitinophagales</taxon>
        <taxon>Chitinophagaceae</taxon>
        <taxon>Chitinophaga</taxon>
    </lineage>
</organism>
<evidence type="ECO:0000313" key="5">
    <source>
        <dbReference type="Proteomes" id="UP001326715"/>
    </source>
</evidence>
<dbReference type="Pfam" id="PF12902">
    <property type="entry name" value="Ferritin-like"/>
    <property type="match status" value="1"/>
</dbReference>
<dbReference type="Proteomes" id="UP000183788">
    <property type="component" value="Unassembled WGS sequence"/>
</dbReference>
<dbReference type="RefSeq" id="WP_072363180.1">
    <property type="nucleotide sequence ID" value="NZ_CP139972.1"/>
</dbReference>
<dbReference type="Gene3D" id="1.20.1260.10">
    <property type="match status" value="1"/>
</dbReference>
<keyword evidence="5" id="KW-1185">Reference proteome</keyword>